<dbReference type="CDD" id="cd04485">
    <property type="entry name" value="DnaE_OBF"/>
    <property type="match status" value="1"/>
</dbReference>
<dbReference type="Proteomes" id="UP001247542">
    <property type="component" value="Unassembled WGS sequence"/>
</dbReference>
<dbReference type="InterPro" id="IPR004805">
    <property type="entry name" value="DnaE2/DnaE/PolC"/>
</dbReference>
<dbReference type="Gene3D" id="1.10.10.1600">
    <property type="entry name" value="Bacterial DNA polymerase III alpha subunit, thumb domain"/>
    <property type="match status" value="1"/>
</dbReference>
<dbReference type="InterPro" id="IPR016195">
    <property type="entry name" value="Pol/histidinol_Pase-like"/>
</dbReference>
<keyword evidence="5 11" id="KW-0808">Transferase</keyword>
<dbReference type="Gene3D" id="1.10.150.870">
    <property type="match status" value="1"/>
</dbReference>
<dbReference type="EMBL" id="JASXSX010000005">
    <property type="protein sequence ID" value="MDT3768105.1"/>
    <property type="molecule type" value="Genomic_DNA"/>
</dbReference>
<dbReference type="Gene3D" id="3.20.20.140">
    <property type="entry name" value="Metal-dependent hydrolases"/>
    <property type="match status" value="1"/>
</dbReference>
<dbReference type="SMART" id="SM00481">
    <property type="entry name" value="POLIIIAc"/>
    <property type="match status" value="1"/>
</dbReference>
<keyword evidence="12" id="KW-1185">Reference proteome</keyword>
<dbReference type="RefSeq" id="WP_313274500.1">
    <property type="nucleotide sequence ID" value="NZ_JASXSX010000005.1"/>
</dbReference>
<evidence type="ECO:0000259" key="10">
    <source>
        <dbReference type="SMART" id="SM00481"/>
    </source>
</evidence>
<dbReference type="Pfam" id="PF17657">
    <property type="entry name" value="DNA_pol3_finger"/>
    <property type="match status" value="1"/>
</dbReference>
<evidence type="ECO:0000256" key="4">
    <source>
        <dbReference type="ARBA" id="ARBA00019114"/>
    </source>
</evidence>
<comment type="caution">
    <text evidence="11">The sequence shown here is derived from an EMBL/GenBank/DDBJ whole genome shotgun (WGS) entry which is preliminary data.</text>
</comment>
<evidence type="ECO:0000256" key="6">
    <source>
        <dbReference type="ARBA" id="ARBA00022695"/>
    </source>
</evidence>
<dbReference type="SUPFAM" id="SSF89550">
    <property type="entry name" value="PHP domain-like"/>
    <property type="match status" value="1"/>
</dbReference>
<dbReference type="InterPro" id="IPR029460">
    <property type="entry name" value="DNAPol_HHH"/>
</dbReference>
<dbReference type="PANTHER" id="PTHR32294">
    <property type="entry name" value="DNA POLYMERASE III SUBUNIT ALPHA"/>
    <property type="match status" value="1"/>
</dbReference>
<dbReference type="InterPro" id="IPR004013">
    <property type="entry name" value="PHP_dom"/>
</dbReference>
<gene>
    <name evidence="11" type="primary">dnaE</name>
    <name evidence="11" type="ORF">QS713_08545</name>
</gene>
<evidence type="ECO:0000256" key="8">
    <source>
        <dbReference type="ARBA" id="ARBA00022932"/>
    </source>
</evidence>
<evidence type="ECO:0000313" key="12">
    <source>
        <dbReference type="Proteomes" id="UP001247542"/>
    </source>
</evidence>
<comment type="similarity">
    <text evidence="2">Belongs to the DNA polymerase type-C family. DnaE subfamily.</text>
</comment>
<dbReference type="InterPro" id="IPR040982">
    <property type="entry name" value="DNA_pol3_finger"/>
</dbReference>
<comment type="subcellular location">
    <subcellularLocation>
        <location evidence="1">Cytoplasm</location>
    </subcellularLocation>
</comment>
<keyword evidence="6 11" id="KW-0548">Nucleotidyltransferase</keyword>
<proteinExistence type="inferred from homology"/>
<dbReference type="InterPro" id="IPR041931">
    <property type="entry name" value="DNA_pol3_alpha_thumb_dom"/>
</dbReference>
<dbReference type="NCBIfam" id="NF004226">
    <property type="entry name" value="PRK05673.1"/>
    <property type="match status" value="1"/>
</dbReference>
<keyword evidence="8" id="KW-0239">DNA-directed DNA polymerase</keyword>
<evidence type="ECO:0000256" key="7">
    <source>
        <dbReference type="ARBA" id="ARBA00022705"/>
    </source>
</evidence>
<dbReference type="Pfam" id="PF02811">
    <property type="entry name" value="PHP"/>
    <property type="match status" value="1"/>
</dbReference>
<reference evidence="11 12" key="1">
    <citation type="submission" date="2023-06" db="EMBL/GenBank/DDBJ databases">
        <title>Draft genome sequence of Gleimia hominis type strain CCUG 57540T.</title>
        <authorList>
            <person name="Salva-Serra F."/>
            <person name="Cardew S."/>
            <person name="Jensie Markopoulos S."/>
            <person name="Ohlen M."/>
            <person name="Inganas E."/>
            <person name="Svensson-Stadler L."/>
            <person name="Moore E.R.B."/>
        </authorList>
    </citation>
    <scope>NUCLEOTIDE SEQUENCE [LARGE SCALE GENOMIC DNA]</scope>
    <source>
        <strain evidence="11 12">CCUG 57540</strain>
    </source>
</reference>
<dbReference type="CDD" id="cd12113">
    <property type="entry name" value="PHP_PolIIIA_DnaE3"/>
    <property type="match status" value="1"/>
</dbReference>
<evidence type="ECO:0000313" key="11">
    <source>
        <dbReference type="EMBL" id="MDT3768105.1"/>
    </source>
</evidence>
<dbReference type="Pfam" id="PF01336">
    <property type="entry name" value="tRNA_anti-codon"/>
    <property type="match status" value="1"/>
</dbReference>
<dbReference type="PANTHER" id="PTHR32294:SF0">
    <property type="entry name" value="DNA POLYMERASE III SUBUNIT ALPHA"/>
    <property type="match status" value="1"/>
</dbReference>
<dbReference type="NCBIfam" id="TIGR00594">
    <property type="entry name" value="polc"/>
    <property type="match status" value="1"/>
</dbReference>
<comment type="catalytic activity">
    <reaction evidence="9">
        <text>DNA(n) + a 2'-deoxyribonucleoside 5'-triphosphate = DNA(n+1) + diphosphate</text>
        <dbReference type="Rhea" id="RHEA:22508"/>
        <dbReference type="Rhea" id="RHEA-COMP:17339"/>
        <dbReference type="Rhea" id="RHEA-COMP:17340"/>
        <dbReference type="ChEBI" id="CHEBI:33019"/>
        <dbReference type="ChEBI" id="CHEBI:61560"/>
        <dbReference type="ChEBI" id="CHEBI:173112"/>
        <dbReference type="EC" id="2.7.7.7"/>
    </reaction>
</comment>
<evidence type="ECO:0000256" key="3">
    <source>
        <dbReference type="ARBA" id="ARBA00012417"/>
    </source>
</evidence>
<accession>A0ABU3ICL2</accession>
<organism evidence="11 12">
    <name type="scientific">Gleimia hominis</name>
    <dbReference type="NCBI Taxonomy" id="595468"/>
    <lineage>
        <taxon>Bacteria</taxon>
        <taxon>Bacillati</taxon>
        <taxon>Actinomycetota</taxon>
        <taxon>Actinomycetes</taxon>
        <taxon>Actinomycetales</taxon>
        <taxon>Actinomycetaceae</taxon>
        <taxon>Gleimia</taxon>
    </lineage>
</organism>
<keyword evidence="7" id="KW-0235">DNA replication</keyword>
<evidence type="ECO:0000256" key="2">
    <source>
        <dbReference type="ARBA" id="ARBA00009496"/>
    </source>
</evidence>
<dbReference type="InterPro" id="IPR004365">
    <property type="entry name" value="NA-bd_OB_tRNA"/>
</dbReference>
<dbReference type="GO" id="GO:0003887">
    <property type="term" value="F:DNA-directed DNA polymerase activity"/>
    <property type="evidence" value="ECO:0007669"/>
    <property type="project" value="UniProtKB-EC"/>
</dbReference>
<name>A0ABU3ICL2_9ACTO</name>
<dbReference type="Pfam" id="PF14579">
    <property type="entry name" value="HHH_6"/>
    <property type="match status" value="1"/>
</dbReference>
<dbReference type="Pfam" id="PF07733">
    <property type="entry name" value="DNA_pol3_alpha"/>
    <property type="match status" value="1"/>
</dbReference>
<feature type="domain" description="Polymerase/histidinol phosphatase N-terminal" evidence="10">
    <location>
        <begin position="7"/>
        <end position="74"/>
    </location>
</feature>
<evidence type="ECO:0000256" key="1">
    <source>
        <dbReference type="ARBA" id="ARBA00004496"/>
    </source>
</evidence>
<evidence type="ECO:0000256" key="9">
    <source>
        <dbReference type="ARBA" id="ARBA00049244"/>
    </source>
</evidence>
<dbReference type="EC" id="2.7.7.7" evidence="3"/>
<dbReference type="InterPro" id="IPR011708">
    <property type="entry name" value="DNA_pol3_alpha_NTPase_dom"/>
</dbReference>
<dbReference type="InterPro" id="IPR003141">
    <property type="entry name" value="Pol/His_phosphatase_N"/>
</dbReference>
<protein>
    <recommendedName>
        <fullName evidence="4">DNA polymerase III subunit alpha</fullName>
        <ecNumber evidence="3">2.7.7.7</ecNumber>
    </recommendedName>
</protein>
<sequence>MAKDQFVHLHNHTEYSMLDGASKLKPLVEEAARLNQEAIAITDHGYLFGAYEFYTEAKAAGVKPIVGLEAYMTPGISRFEQKRVLWGEEWQRRDDVSARGAYTHLTLIAETTEGMHNLFRMGSLASLEGQMGKWPRIDMELLERYSKGLIAFTGCPSSEVQTRLRLGQWDEAVAATGRLKDIFGKDNLYVELMDHGIEIERRTKADLLKLSKHMGLPPVVTNDAHYVRKEDRDIQDALLCINSGSTLNDPDRFRFDGSGYYIRSSEDMRNDWLELPQACDNTLEIARRCDITFRTTADGANFMPRFPVPQGEDETSWFVKEVERGLISRFPSGVPDHVRKQAEYEVGIITQMGFPGYFLVVSDFIRWAKSQNIRVGPGRGSGAGSMVAYAMHITDLNPLEHGLIFERFLNPERVSMPDFDVDFDERRRGEVIEYVTQKYGDDRVAQVVTYGKIKAKQALKDSARVQGLPYSVGEKLTKAMPPSVMGKDITVSGIFDPNDKRYDEAAEFRRLHAEEPDTHPVVDMAKGLEGITRQWGVHACAVIMSSAPLQDIIPMMKRPADGAIITQFDYPTCESLGLLKMDFLGLRNLTVLSDTIENIGLNGKKQPDLQEVPLDDQATFKLLSTGETLGVFQLDGDGMQKLLKRMRPNNFEDISAVGALYRPGPMGADSHNKYADRKNGRAPIEPIHPELAEPLKDILGTTYGLIVYQEQVMAIAQKLAGYTLGQADLLRRAMGKKKKEILDKEYVPFRQGMIDHGYSEDAVKTLWDILVPFSNYAFNKAHSAAYGLVSYWTAWLKTHYPVEFMAALLTSQKDNKDKLSLYLSECRRMGITVLPPDVNSSEANFTAVGEDIRFGLAAVRNVGGHVVDGITATRKERGDYEDFTDFLDKVPTAVCNKRTIESLIKAGAFDAIEPCRRALVAIHEEAVDSSVKLKRNEAAGQFDLFASATDMGMSAMTVEVPQIPEWPKKEKLAFEREMLGLYVSDHPLSGVNRALARYQDQEISQLVNAESLQDRQSVKVAGLITAVAIKTTRKGELWATATLEDLSGSVNILFFPRTYQTISHALSADLIVQVEGQVLDRDSEVSIAGQTMTILDLREDGTVPVVLDMPWQFCTTDRVEMLRDILSAHPGPSPVHMRIKRAGTPTILAELGQRYRVNTDSSFYSDLKATLGPAILAD</sequence>
<evidence type="ECO:0000256" key="5">
    <source>
        <dbReference type="ARBA" id="ARBA00022679"/>
    </source>
</evidence>